<dbReference type="InterPro" id="IPR001810">
    <property type="entry name" value="F-box_dom"/>
</dbReference>
<organism evidence="2 3">
    <name type="scientific">Parasitella parasitica</name>
    <dbReference type="NCBI Taxonomy" id="35722"/>
    <lineage>
        <taxon>Eukaryota</taxon>
        <taxon>Fungi</taxon>
        <taxon>Fungi incertae sedis</taxon>
        <taxon>Mucoromycota</taxon>
        <taxon>Mucoromycotina</taxon>
        <taxon>Mucoromycetes</taxon>
        <taxon>Mucorales</taxon>
        <taxon>Mucorineae</taxon>
        <taxon>Mucoraceae</taxon>
        <taxon>Parasitella</taxon>
    </lineage>
</organism>
<dbReference type="EMBL" id="LN733376">
    <property type="protein sequence ID" value="CEP16913.1"/>
    <property type="molecule type" value="Genomic_DNA"/>
</dbReference>
<accession>A0A0B7NNG1</accession>
<dbReference type="AlphaFoldDB" id="A0A0B7NNG1"/>
<dbReference type="InterPro" id="IPR032675">
    <property type="entry name" value="LRR_dom_sf"/>
</dbReference>
<evidence type="ECO:0000259" key="1">
    <source>
        <dbReference type="PROSITE" id="PS50181"/>
    </source>
</evidence>
<protein>
    <recommendedName>
        <fullName evidence="1">F-box domain-containing protein</fullName>
    </recommendedName>
</protein>
<dbReference type="SUPFAM" id="SSF81383">
    <property type="entry name" value="F-box domain"/>
    <property type="match status" value="1"/>
</dbReference>
<keyword evidence="3" id="KW-1185">Reference proteome</keyword>
<dbReference type="Proteomes" id="UP000054107">
    <property type="component" value="Unassembled WGS sequence"/>
</dbReference>
<evidence type="ECO:0000313" key="2">
    <source>
        <dbReference type="EMBL" id="CEP16913.1"/>
    </source>
</evidence>
<dbReference type="PROSITE" id="PS50181">
    <property type="entry name" value="FBOX"/>
    <property type="match status" value="1"/>
</dbReference>
<dbReference type="SUPFAM" id="SSF52047">
    <property type="entry name" value="RNI-like"/>
    <property type="match status" value="1"/>
</dbReference>
<sequence length="316" mass="36514">MLDSLPTEIIWNIMQALDPFDLSVTRLVSKKFNNFSDHQSLWRSIQLKPPITSTSLHNDEKLPLWSLVDLKQILQLHLEHIQTICIWGVRDNIIQYILSSCRQLQELTISGWSTLSNHAFRITAPISTFNHQTLNLLSLRRLRLIGQKKSNYTSLDAFTFGKLLKLCPYLEEITVVRCQIDIQAECLLQIVDQDYRSDPMFASMFQEQHIAQKPTVSSLKYLVIATKKTWSSHHVTRIFQLCPNLRFLGLVPDSTEMDYTTGANRQNNDELTPSMLILYSGIVTNNQPRLLIKNFLIVEDHEISNPDNLIIYKFVS</sequence>
<dbReference type="SMART" id="SM00256">
    <property type="entry name" value="FBOX"/>
    <property type="match status" value="1"/>
</dbReference>
<proteinExistence type="predicted"/>
<name>A0A0B7NNG1_9FUNG</name>
<dbReference type="InterPro" id="IPR036047">
    <property type="entry name" value="F-box-like_dom_sf"/>
</dbReference>
<dbReference type="Pfam" id="PF12937">
    <property type="entry name" value="F-box-like"/>
    <property type="match status" value="1"/>
</dbReference>
<dbReference type="Gene3D" id="3.80.10.10">
    <property type="entry name" value="Ribonuclease Inhibitor"/>
    <property type="match status" value="1"/>
</dbReference>
<reference evidence="2 3" key="1">
    <citation type="submission" date="2014-09" db="EMBL/GenBank/DDBJ databases">
        <authorList>
            <person name="Ellenberger Sabrina"/>
        </authorList>
    </citation>
    <scope>NUCLEOTIDE SEQUENCE [LARGE SCALE GENOMIC DNA]</scope>
    <source>
        <strain evidence="2 3">CBS 412.66</strain>
    </source>
</reference>
<dbReference type="STRING" id="35722.A0A0B7NNG1"/>
<feature type="domain" description="F-box" evidence="1">
    <location>
        <begin position="1"/>
        <end position="45"/>
    </location>
</feature>
<dbReference type="OrthoDB" id="550575at2759"/>
<gene>
    <name evidence="2" type="primary">PARPA_11193.1 scaffold 42812</name>
</gene>
<evidence type="ECO:0000313" key="3">
    <source>
        <dbReference type="Proteomes" id="UP000054107"/>
    </source>
</evidence>